<keyword evidence="4" id="KW-0175">Coiled coil</keyword>
<protein>
    <submittedName>
        <fullName evidence="6">Glycosyltransferase</fullName>
    </submittedName>
</protein>
<dbReference type="InterPro" id="IPR001451">
    <property type="entry name" value="Hexapep"/>
</dbReference>
<evidence type="ECO:0000256" key="3">
    <source>
        <dbReference type="ARBA" id="ARBA00023315"/>
    </source>
</evidence>
<reference evidence="6 7" key="1">
    <citation type="submission" date="2020-09" db="EMBL/GenBank/DDBJ databases">
        <title>Marinomonas sp. nov., isolated from the cysticercosis algae of Qingdao, China.</title>
        <authorList>
            <person name="Sun X."/>
        </authorList>
    </citation>
    <scope>NUCLEOTIDE SEQUENCE [LARGE SCALE GENOMIC DNA]</scope>
    <source>
        <strain evidence="6 7">SM2066</strain>
    </source>
</reference>
<dbReference type="Gene3D" id="2.160.10.10">
    <property type="entry name" value="Hexapeptide repeat proteins"/>
    <property type="match status" value="1"/>
</dbReference>
<dbReference type="InterPro" id="IPR029044">
    <property type="entry name" value="Nucleotide-diphossugar_trans"/>
</dbReference>
<feature type="coiled-coil region" evidence="4">
    <location>
        <begin position="280"/>
        <end position="307"/>
    </location>
</feature>
<proteinExistence type="predicted"/>
<evidence type="ECO:0000259" key="5">
    <source>
        <dbReference type="Pfam" id="PF00535"/>
    </source>
</evidence>
<organism evidence="6 7">
    <name type="scientific">Marinomonas colpomeniae</name>
    <dbReference type="NCBI Taxonomy" id="2774408"/>
    <lineage>
        <taxon>Bacteria</taxon>
        <taxon>Pseudomonadati</taxon>
        <taxon>Pseudomonadota</taxon>
        <taxon>Gammaproteobacteria</taxon>
        <taxon>Oceanospirillales</taxon>
        <taxon>Oceanospirillaceae</taxon>
        <taxon>Marinomonas</taxon>
    </lineage>
</organism>
<evidence type="ECO:0000313" key="7">
    <source>
        <dbReference type="Proteomes" id="UP000604161"/>
    </source>
</evidence>
<dbReference type="PROSITE" id="PS00101">
    <property type="entry name" value="HEXAPEP_TRANSFERASES"/>
    <property type="match status" value="1"/>
</dbReference>
<gene>
    <name evidence="6" type="ORF">IF202_08645</name>
</gene>
<dbReference type="RefSeq" id="WP_191594468.1">
    <property type="nucleotide sequence ID" value="NZ_JACYFC010000002.1"/>
</dbReference>
<keyword evidence="3" id="KW-0012">Acyltransferase</keyword>
<evidence type="ECO:0000256" key="4">
    <source>
        <dbReference type="SAM" id="Coils"/>
    </source>
</evidence>
<evidence type="ECO:0000256" key="2">
    <source>
        <dbReference type="ARBA" id="ARBA00022737"/>
    </source>
</evidence>
<dbReference type="InterPro" id="IPR001173">
    <property type="entry name" value="Glyco_trans_2-like"/>
</dbReference>
<dbReference type="SUPFAM" id="SSF51161">
    <property type="entry name" value="Trimeric LpxA-like enzymes"/>
    <property type="match status" value="1"/>
</dbReference>
<dbReference type="InterPro" id="IPR018357">
    <property type="entry name" value="Hexapep_transf_CS"/>
</dbReference>
<dbReference type="CDD" id="cd04647">
    <property type="entry name" value="LbH_MAT_like"/>
    <property type="match status" value="1"/>
</dbReference>
<dbReference type="SUPFAM" id="SSF53448">
    <property type="entry name" value="Nucleotide-diphospho-sugar transferases"/>
    <property type="match status" value="1"/>
</dbReference>
<dbReference type="Proteomes" id="UP000604161">
    <property type="component" value="Unassembled WGS sequence"/>
</dbReference>
<keyword evidence="7" id="KW-1185">Reference proteome</keyword>
<dbReference type="Pfam" id="PF00535">
    <property type="entry name" value="Glycos_transf_2"/>
    <property type="match status" value="1"/>
</dbReference>
<keyword evidence="1" id="KW-0808">Transferase</keyword>
<dbReference type="EMBL" id="JACYFC010000002">
    <property type="protein sequence ID" value="MBD5771121.1"/>
    <property type="molecule type" value="Genomic_DNA"/>
</dbReference>
<feature type="domain" description="Glycosyltransferase 2-like" evidence="5">
    <location>
        <begin position="6"/>
        <end position="121"/>
    </location>
</feature>
<accession>A0ABR8NYL8</accession>
<dbReference type="InterPro" id="IPR051159">
    <property type="entry name" value="Hexapeptide_acetyltransf"/>
</dbReference>
<sequence length="535" mass="60991">MTLAPIVLFVYNRPWHTQKTVEALQKNELAEDSHLIIYSDSSKNDNDFPQVKNVRDYLITIIGFKTVTIIEREENWGLANSITDGVTKVVHDYGTVIVLEDDLVTSPKFLKFMNEALYKYNGHENVFSITGYSFTDDVVTDVDSTYFLPITSSWSWATWKDKWSFFNNKNGDLIIQLQKESLRKRFNFNDSCFYSEMLSKQHHNKIDSWAISWYSSVFKKNGLTLYPAKRLVQNIGYDGSGVHCGDAQQDKPLIGFNYILTDNIIVKKNISLLVEQILKKKNNQNLLSRLKNKLKKTLKKILTAQQKQLLFIVISKINLLFYKKNVGKKSYVDKSVHVLGWQHVRIGTNTLIGEQTWLNVNDKEENVDHIIIGNNCYIGRRNLLSSSLKIIISDFVMTSNDCKFLGNNHIYSDPMRPYILTGTTNRDIQKIGANVWVGAGVNVLGAVTIGHGSIIGAASVVTKDIPPFSIAVGNPCKVIKRFDFKIKQWVSVEFFDADKEALMPLEYDYIKVLRQEGKGFIMPKMAATSKFGDLM</sequence>
<dbReference type="Pfam" id="PF00132">
    <property type="entry name" value="Hexapep"/>
    <property type="match status" value="1"/>
</dbReference>
<evidence type="ECO:0000256" key="1">
    <source>
        <dbReference type="ARBA" id="ARBA00022679"/>
    </source>
</evidence>
<comment type="caution">
    <text evidence="6">The sequence shown here is derived from an EMBL/GenBank/DDBJ whole genome shotgun (WGS) entry which is preliminary data.</text>
</comment>
<dbReference type="InterPro" id="IPR011004">
    <property type="entry name" value="Trimer_LpxA-like_sf"/>
</dbReference>
<name>A0ABR8NYL8_9GAMM</name>
<evidence type="ECO:0000313" key="6">
    <source>
        <dbReference type="EMBL" id="MBD5771121.1"/>
    </source>
</evidence>
<keyword evidence="2" id="KW-0677">Repeat</keyword>
<dbReference type="PANTHER" id="PTHR23416">
    <property type="entry name" value="SIALIC ACID SYNTHASE-RELATED"/>
    <property type="match status" value="1"/>
</dbReference>
<dbReference type="Gene3D" id="3.90.550.10">
    <property type="entry name" value="Spore Coat Polysaccharide Biosynthesis Protein SpsA, Chain A"/>
    <property type="match status" value="1"/>
</dbReference>